<dbReference type="AlphaFoldDB" id="A0AAV4NX46"/>
<sequence length="122" mass="13756">MEFTYHTDGNNSIGALISPFCFLFAAKQSNLPGATTQIAKSRSNLSLFQHELQSFYQKRLITLFLLLLLPSSSGPSLFDAQENIWIYTYTTALGKAGIEMILSIYIKEDGRRQKEEIALMVK</sequence>
<name>A0AAV4NX46_9ARAC</name>
<evidence type="ECO:0000313" key="2">
    <source>
        <dbReference type="EMBL" id="GIX88338.1"/>
    </source>
</evidence>
<reference evidence="2 3" key="1">
    <citation type="submission" date="2021-06" db="EMBL/GenBank/DDBJ databases">
        <title>Caerostris darwini draft genome.</title>
        <authorList>
            <person name="Kono N."/>
            <person name="Arakawa K."/>
        </authorList>
    </citation>
    <scope>NUCLEOTIDE SEQUENCE [LARGE SCALE GENOMIC DNA]</scope>
</reference>
<proteinExistence type="predicted"/>
<keyword evidence="1" id="KW-0472">Membrane</keyword>
<evidence type="ECO:0000313" key="3">
    <source>
        <dbReference type="Proteomes" id="UP001054837"/>
    </source>
</evidence>
<keyword evidence="3" id="KW-1185">Reference proteome</keyword>
<protein>
    <submittedName>
        <fullName evidence="2">Uncharacterized protein</fullName>
    </submittedName>
</protein>
<dbReference type="Proteomes" id="UP001054837">
    <property type="component" value="Unassembled WGS sequence"/>
</dbReference>
<comment type="caution">
    <text evidence="2">The sequence shown here is derived from an EMBL/GenBank/DDBJ whole genome shotgun (WGS) entry which is preliminary data.</text>
</comment>
<evidence type="ECO:0000256" key="1">
    <source>
        <dbReference type="SAM" id="Phobius"/>
    </source>
</evidence>
<dbReference type="EMBL" id="BPLQ01002057">
    <property type="protein sequence ID" value="GIX88338.1"/>
    <property type="molecule type" value="Genomic_DNA"/>
</dbReference>
<feature type="transmembrane region" description="Helical" evidence="1">
    <location>
        <begin position="84"/>
        <end position="106"/>
    </location>
</feature>
<keyword evidence="1" id="KW-0812">Transmembrane</keyword>
<accession>A0AAV4NX46</accession>
<organism evidence="2 3">
    <name type="scientific">Caerostris darwini</name>
    <dbReference type="NCBI Taxonomy" id="1538125"/>
    <lineage>
        <taxon>Eukaryota</taxon>
        <taxon>Metazoa</taxon>
        <taxon>Ecdysozoa</taxon>
        <taxon>Arthropoda</taxon>
        <taxon>Chelicerata</taxon>
        <taxon>Arachnida</taxon>
        <taxon>Araneae</taxon>
        <taxon>Araneomorphae</taxon>
        <taxon>Entelegynae</taxon>
        <taxon>Araneoidea</taxon>
        <taxon>Araneidae</taxon>
        <taxon>Caerostris</taxon>
    </lineage>
</organism>
<keyword evidence="1" id="KW-1133">Transmembrane helix</keyword>
<gene>
    <name evidence="2" type="ORF">CDAR_496391</name>
</gene>